<protein>
    <submittedName>
        <fullName evidence="1">Uncharacterized protein</fullName>
    </submittedName>
</protein>
<dbReference type="OrthoDB" id="1577640at2759"/>
<dbReference type="EMBL" id="ML120503">
    <property type="protein sequence ID" value="RPA91187.1"/>
    <property type="molecule type" value="Genomic_DNA"/>
</dbReference>
<dbReference type="AlphaFoldDB" id="A0A3N4J1U2"/>
<proteinExistence type="predicted"/>
<accession>A0A3N4J1U2</accession>
<dbReference type="Proteomes" id="UP000276215">
    <property type="component" value="Unassembled WGS sequence"/>
</dbReference>
<sequence>MSSSFNPSFSDNINSFIVSNSYNVTSVADERTKVLQWLSPLEPKRRHQEVRTRRLDGIGVWFLETTEFRKWCKAEDGSVASTLFCSGDPGAG</sequence>
<reference evidence="1 2" key="1">
    <citation type="journal article" date="2018" name="Nat. Ecol. Evol.">
        <title>Pezizomycetes genomes reveal the molecular basis of ectomycorrhizal truffle lifestyle.</title>
        <authorList>
            <person name="Murat C."/>
            <person name="Payen T."/>
            <person name="Noel B."/>
            <person name="Kuo A."/>
            <person name="Morin E."/>
            <person name="Chen J."/>
            <person name="Kohler A."/>
            <person name="Krizsan K."/>
            <person name="Balestrini R."/>
            <person name="Da Silva C."/>
            <person name="Montanini B."/>
            <person name="Hainaut M."/>
            <person name="Levati E."/>
            <person name="Barry K.W."/>
            <person name="Belfiori B."/>
            <person name="Cichocki N."/>
            <person name="Clum A."/>
            <person name="Dockter R.B."/>
            <person name="Fauchery L."/>
            <person name="Guy J."/>
            <person name="Iotti M."/>
            <person name="Le Tacon F."/>
            <person name="Lindquist E.A."/>
            <person name="Lipzen A."/>
            <person name="Malagnac F."/>
            <person name="Mello A."/>
            <person name="Molinier V."/>
            <person name="Miyauchi S."/>
            <person name="Poulain J."/>
            <person name="Riccioni C."/>
            <person name="Rubini A."/>
            <person name="Sitrit Y."/>
            <person name="Splivallo R."/>
            <person name="Traeger S."/>
            <person name="Wang M."/>
            <person name="Zifcakova L."/>
            <person name="Wipf D."/>
            <person name="Zambonelli A."/>
            <person name="Paolocci F."/>
            <person name="Nowrousian M."/>
            <person name="Ottonello S."/>
            <person name="Baldrian P."/>
            <person name="Spatafora J.W."/>
            <person name="Henrissat B."/>
            <person name="Nagy L.G."/>
            <person name="Aury J.M."/>
            <person name="Wincker P."/>
            <person name="Grigoriev I.V."/>
            <person name="Bonfante P."/>
            <person name="Martin F.M."/>
        </authorList>
    </citation>
    <scope>NUCLEOTIDE SEQUENCE [LARGE SCALE GENOMIC DNA]</scope>
    <source>
        <strain evidence="1 2">120613-1</strain>
    </source>
</reference>
<evidence type="ECO:0000313" key="1">
    <source>
        <dbReference type="EMBL" id="RPA91187.1"/>
    </source>
</evidence>
<organism evidence="1 2">
    <name type="scientific">Choiromyces venosus 120613-1</name>
    <dbReference type="NCBI Taxonomy" id="1336337"/>
    <lineage>
        <taxon>Eukaryota</taxon>
        <taxon>Fungi</taxon>
        <taxon>Dikarya</taxon>
        <taxon>Ascomycota</taxon>
        <taxon>Pezizomycotina</taxon>
        <taxon>Pezizomycetes</taxon>
        <taxon>Pezizales</taxon>
        <taxon>Tuberaceae</taxon>
        <taxon>Choiromyces</taxon>
    </lineage>
</organism>
<evidence type="ECO:0000313" key="2">
    <source>
        <dbReference type="Proteomes" id="UP000276215"/>
    </source>
</evidence>
<keyword evidence="2" id="KW-1185">Reference proteome</keyword>
<feature type="non-terminal residue" evidence="1">
    <location>
        <position position="92"/>
    </location>
</feature>
<name>A0A3N4J1U2_9PEZI</name>
<gene>
    <name evidence="1" type="ORF">L873DRAFT_1715217</name>
</gene>